<dbReference type="PANTHER" id="PTHR23310:SF62">
    <property type="entry name" value="ACYL-COA BINDING PROTEIN 1, ISOFORM A"/>
    <property type="match status" value="1"/>
</dbReference>
<dbReference type="InterPro" id="IPR014352">
    <property type="entry name" value="FERM/acyl-CoA-bd_prot_sf"/>
</dbReference>
<dbReference type="STRING" id="767769.A0A1L9UNQ4"/>
<comment type="similarity">
    <text evidence="1">Belongs to the ACBP family.</text>
</comment>
<dbReference type="GO" id="GO:0000062">
    <property type="term" value="F:fatty-acyl-CoA binding"/>
    <property type="evidence" value="ECO:0007669"/>
    <property type="project" value="InterPro"/>
</dbReference>
<dbReference type="OMA" id="RYKFEAW"/>
<gene>
    <name evidence="4" type="ORF">ASPBRDRAFT_40973</name>
</gene>
<organism evidence="4 5">
    <name type="scientific">Aspergillus brasiliensis (strain CBS 101740 / IMI 381727 / IBT 21946)</name>
    <dbReference type="NCBI Taxonomy" id="767769"/>
    <lineage>
        <taxon>Eukaryota</taxon>
        <taxon>Fungi</taxon>
        <taxon>Dikarya</taxon>
        <taxon>Ascomycota</taxon>
        <taxon>Pezizomycotina</taxon>
        <taxon>Eurotiomycetes</taxon>
        <taxon>Eurotiomycetidae</taxon>
        <taxon>Eurotiales</taxon>
        <taxon>Aspergillaceae</taxon>
        <taxon>Aspergillus</taxon>
        <taxon>Aspergillus subgen. Circumdati</taxon>
    </lineage>
</organism>
<feature type="domain" description="ACB" evidence="3">
    <location>
        <begin position="1"/>
        <end position="88"/>
    </location>
</feature>
<dbReference type="PANTHER" id="PTHR23310">
    <property type="entry name" value="ACYL-COA-BINDING PROTEIN, ACBP"/>
    <property type="match status" value="1"/>
</dbReference>
<sequence>MSAFETAAAEVKNLKSKPSDEEMLQLYALYKVATQSNFAEAPKPSAFDFAGKYKYNAWKKLLDEGVTPEQAQERYIAFVEELKTKYGY</sequence>
<dbReference type="OrthoDB" id="346910at2759"/>
<evidence type="ECO:0000259" key="3">
    <source>
        <dbReference type="PROSITE" id="PS51228"/>
    </source>
</evidence>
<dbReference type="Gene3D" id="1.20.80.10">
    <property type="match status" value="1"/>
</dbReference>
<keyword evidence="2" id="KW-0446">Lipid-binding</keyword>
<accession>A0A1L9UNQ4</accession>
<evidence type="ECO:0000256" key="1">
    <source>
        <dbReference type="ARBA" id="ARBA00005567"/>
    </source>
</evidence>
<dbReference type="Proteomes" id="UP000184499">
    <property type="component" value="Unassembled WGS sequence"/>
</dbReference>
<name>A0A1L9UNQ4_ASPBC</name>
<dbReference type="GeneID" id="93576958"/>
<dbReference type="AlphaFoldDB" id="A0A1L9UNQ4"/>
<evidence type="ECO:0000256" key="2">
    <source>
        <dbReference type="ARBA" id="ARBA00023121"/>
    </source>
</evidence>
<proteinExistence type="inferred from homology"/>
<dbReference type="EMBL" id="KV878682">
    <property type="protein sequence ID" value="OJJ73307.1"/>
    <property type="molecule type" value="Genomic_DNA"/>
</dbReference>
<dbReference type="VEuPathDB" id="FungiDB:ASPBRDRAFT_40973"/>
<dbReference type="SUPFAM" id="SSF47027">
    <property type="entry name" value="Acyl-CoA binding protein"/>
    <property type="match status" value="1"/>
</dbReference>
<keyword evidence="5" id="KW-1185">Reference proteome</keyword>
<dbReference type="GO" id="GO:0006631">
    <property type="term" value="P:fatty acid metabolic process"/>
    <property type="evidence" value="ECO:0007669"/>
    <property type="project" value="TreeGrafter"/>
</dbReference>
<evidence type="ECO:0000313" key="4">
    <source>
        <dbReference type="EMBL" id="OJJ73307.1"/>
    </source>
</evidence>
<dbReference type="PRINTS" id="PR00689">
    <property type="entry name" value="ACOABINDINGP"/>
</dbReference>
<dbReference type="Pfam" id="PF00887">
    <property type="entry name" value="ACBP"/>
    <property type="match status" value="1"/>
</dbReference>
<dbReference type="InterPro" id="IPR000582">
    <property type="entry name" value="Acyl-CoA-binding_protein"/>
</dbReference>
<dbReference type="RefSeq" id="XP_067480555.1">
    <property type="nucleotide sequence ID" value="XM_067624470.1"/>
</dbReference>
<evidence type="ECO:0000313" key="5">
    <source>
        <dbReference type="Proteomes" id="UP000184499"/>
    </source>
</evidence>
<protein>
    <recommendedName>
        <fullName evidence="3">ACB domain-containing protein</fullName>
    </recommendedName>
</protein>
<dbReference type="PROSITE" id="PS51228">
    <property type="entry name" value="ACB_2"/>
    <property type="match status" value="1"/>
</dbReference>
<dbReference type="InterPro" id="IPR035984">
    <property type="entry name" value="Acyl-CoA-binding_sf"/>
</dbReference>
<reference evidence="5" key="1">
    <citation type="journal article" date="2017" name="Genome Biol.">
        <title>Comparative genomics reveals high biological diversity and specific adaptations in the industrially and medically important fungal genus Aspergillus.</title>
        <authorList>
            <person name="de Vries R.P."/>
            <person name="Riley R."/>
            <person name="Wiebenga A."/>
            <person name="Aguilar-Osorio G."/>
            <person name="Amillis S."/>
            <person name="Uchima C.A."/>
            <person name="Anderluh G."/>
            <person name="Asadollahi M."/>
            <person name="Askin M."/>
            <person name="Barry K."/>
            <person name="Battaglia E."/>
            <person name="Bayram O."/>
            <person name="Benocci T."/>
            <person name="Braus-Stromeyer S.A."/>
            <person name="Caldana C."/>
            <person name="Canovas D."/>
            <person name="Cerqueira G.C."/>
            <person name="Chen F."/>
            <person name="Chen W."/>
            <person name="Choi C."/>
            <person name="Clum A."/>
            <person name="Dos Santos R.A."/>
            <person name="Damasio A.R."/>
            <person name="Diallinas G."/>
            <person name="Emri T."/>
            <person name="Fekete E."/>
            <person name="Flipphi M."/>
            <person name="Freyberg S."/>
            <person name="Gallo A."/>
            <person name="Gournas C."/>
            <person name="Habgood R."/>
            <person name="Hainaut M."/>
            <person name="Harispe M.L."/>
            <person name="Henrissat B."/>
            <person name="Hilden K.S."/>
            <person name="Hope R."/>
            <person name="Hossain A."/>
            <person name="Karabika E."/>
            <person name="Karaffa L."/>
            <person name="Karanyi Z."/>
            <person name="Krasevec N."/>
            <person name="Kuo A."/>
            <person name="Kusch H."/>
            <person name="LaButti K."/>
            <person name="Lagendijk E.L."/>
            <person name="Lapidus A."/>
            <person name="Levasseur A."/>
            <person name="Lindquist E."/>
            <person name="Lipzen A."/>
            <person name="Logrieco A.F."/>
            <person name="MacCabe A."/>
            <person name="Maekelae M.R."/>
            <person name="Malavazi I."/>
            <person name="Melin P."/>
            <person name="Meyer V."/>
            <person name="Mielnichuk N."/>
            <person name="Miskei M."/>
            <person name="Molnar A.P."/>
            <person name="Mule G."/>
            <person name="Ngan C.Y."/>
            <person name="Orejas M."/>
            <person name="Orosz E."/>
            <person name="Ouedraogo J.P."/>
            <person name="Overkamp K.M."/>
            <person name="Park H.-S."/>
            <person name="Perrone G."/>
            <person name="Piumi F."/>
            <person name="Punt P.J."/>
            <person name="Ram A.F."/>
            <person name="Ramon A."/>
            <person name="Rauscher S."/>
            <person name="Record E."/>
            <person name="Riano-Pachon D.M."/>
            <person name="Robert V."/>
            <person name="Roehrig J."/>
            <person name="Ruller R."/>
            <person name="Salamov A."/>
            <person name="Salih N.S."/>
            <person name="Samson R.A."/>
            <person name="Sandor E."/>
            <person name="Sanguinetti M."/>
            <person name="Schuetze T."/>
            <person name="Sepcic K."/>
            <person name="Shelest E."/>
            <person name="Sherlock G."/>
            <person name="Sophianopoulou V."/>
            <person name="Squina F.M."/>
            <person name="Sun H."/>
            <person name="Susca A."/>
            <person name="Todd R.B."/>
            <person name="Tsang A."/>
            <person name="Unkles S.E."/>
            <person name="van de Wiele N."/>
            <person name="van Rossen-Uffink D."/>
            <person name="Oliveira J.V."/>
            <person name="Vesth T.C."/>
            <person name="Visser J."/>
            <person name="Yu J.-H."/>
            <person name="Zhou M."/>
            <person name="Andersen M.R."/>
            <person name="Archer D.B."/>
            <person name="Baker S.E."/>
            <person name="Benoit I."/>
            <person name="Brakhage A.A."/>
            <person name="Braus G.H."/>
            <person name="Fischer R."/>
            <person name="Frisvad J.C."/>
            <person name="Goldman G.H."/>
            <person name="Houbraken J."/>
            <person name="Oakley B."/>
            <person name="Pocsi I."/>
            <person name="Scazzocchio C."/>
            <person name="Seiboth B."/>
            <person name="vanKuyk P.A."/>
            <person name="Wortman J."/>
            <person name="Dyer P.S."/>
            <person name="Grigoriev I.V."/>
        </authorList>
    </citation>
    <scope>NUCLEOTIDE SEQUENCE [LARGE SCALE GENOMIC DNA]</scope>
    <source>
        <strain evidence="5">CBS 101740 / IMI 381727 / IBT 21946</strain>
    </source>
</reference>